<dbReference type="PANTHER" id="PTHR35005:SF1">
    <property type="entry name" value="2-AMINO-5-FORMYLAMINO-6-RIBOSYLAMINOPYRIMIDIN-4(3H)-ONE 5'-MONOPHOSPHATE DEFORMYLASE"/>
    <property type="match status" value="1"/>
</dbReference>
<protein>
    <submittedName>
        <fullName evidence="6">Creatininase family protein</fullName>
    </submittedName>
</protein>
<dbReference type="Proteomes" id="UP000322976">
    <property type="component" value="Unassembled WGS sequence"/>
</dbReference>
<evidence type="ECO:0000313" key="6">
    <source>
        <dbReference type="EMBL" id="TZE82962.1"/>
    </source>
</evidence>
<evidence type="ECO:0000256" key="5">
    <source>
        <dbReference type="ARBA" id="ARBA00024029"/>
    </source>
</evidence>
<gene>
    <name evidence="6" type="ORF">FWJ32_03145</name>
</gene>
<evidence type="ECO:0000256" key="2">
    <source>
        <dbReference type="ARBA" id="ARBA00022723"/>
    </source>
</evidence>
<evidence type="ECO:0000256" key="3">
    <source>
        <dbReference type="ARBA" id="ARBA00022801"/>
    </source>
</evidence>
<organism evidence="6 7">
    <name type="scientific">Calorimonas adulescens</name>
    <dbReference type="NCBI Taxonomy" id="2606906"/>
    <lineage>
        <taxon>Bacteria</taxon>
        <taxon>Bacillati</taxon>
        <taxon>Bacillota</taxon>
        <taxon>Clostridia</taxon>
        <taxon>Thermoanaerobacterales</taxon>
        <taxon>Thermoanaerobacteraceae</taxon>
        <taxon>Calorimonas</taxon>
    </lineage>
</organism>
<dbReference type="AlphaFoldDB" id="A0A5D8QEM8"/>
<keyword evidence="2" id="KW-0479">Metal-binding</keyword>
<dbReference type="Pfam" id="PF02633">
    <property type="entry name" value="Creatininase"/>
    <property type="match status" value="1"/>
</dbReference>
<dbReference type="EMBL" id="VTPS01000003">
    <property type="protein sequence ID" value="TZE82962.1"/>
    <property type="molecule type" value="Genomic_DNA"/>
</dbReference>
<dbReference type="InterPro" id="IPR003785">
    <property type="entry name" value="Creatininase/forma_Hydrolase"/>
</dbReference>
<dbReference type="GO" id="GO:0009231">
    <property type="term" value="P:riboflavin biosynthetic process"/>
    <property type="evidence" value="ECO:0007669"/>
    <property type="project" value="TreeGrafter"/>
</dbReference>
<proteinExistence type="inferred from homology"/>
<keyword evidence="3" id="KW-0378">Hydrolase</keyword>
<dbReference type="InterPro" id="IPR024087">
    <property type="entry name" value="Creatininase-like_sf"/>
</dbReference>
<dbReference type="RefSeq" id="WP_149544519.1">
    <property type="nucleotide sequence ID" value="NZ_VTPS01000003.1"/>
</dbReference>
<evidence type="ECO:0000313" key="7">
    <source>
        <dbReference type="Proteomes" id="UP000322976"/>
    </source>
</evidence>
<evidence type="ECO:0000256" key="4">
    <source>
        <dbReference type="ARBA" id="ARBA00022833"/>
    </source>
</evidence>
<dbReference type="GO" id="GO:0016811">
    <property type="term" value="F:hydrolase activity, acting on carbon-nitrogen (but not peptide) bonds, in linear amides"/>
    <property type="evidence" value="ECO:0007669"/>
    <property type="project" value="TreeGrafter"/>
</dbReference>
<dbReference type="Gene3D" id="3.40.50.10310">
    <property type="entry name" value="Creatininase"/>
    <property type="match status" value="1"/>
</dbReference>
<evidence type="ECO:0000256" key="1">
    <source>
        <dbReference type="ARBA" id="ARBA00001947"/>
    </source>
</evidence>
<dbReference type="SUPFAM" id="SSF102215">
    <property type="entry name" value="Creatininase"/>
    <property type="match status" value="1"/>
</dbReference>
<accession>A0A5D8QEM8</accession>
<comment type="similarity">
    <text evidence="5">Belongs to the creatininase superfamily.</text>
</comment>
<comment type="cofactor">
    <cofactor evidence="1">
        <name>Zn(2+)</name>
        <dbReference type="ChEBI" id="CHEBI:29105"/>
    </cofactor>
</comment>
<dbReference type="PANTHER" id="PTHR35005">
    <property type="entry name" value="3-DEHYDRO-SCYLLO-INOSOSE HYDROLASE"/>
    <property type="match status" value="1"/>
</dbReference>
<name>A0A5D8QEM8_9THEO</name>
<dbReference type="GO" id="GO:0046872">
    <property type="term" value="F:metal ion binding"/>
    <property type="evidence" value="ECO:0007669"/>
    <property type="project" value="UniProtKB-KW"/>
</dbReference>
<sequence>MNEWQELSWQEYEQLTNKKYAILPLGALEQHGPHMKLGTDNFLAEGVARLLSEKIKGILLPTINYGQVWSLKRFPGSLSLSTDTLKAIIKDIARGVKFQGVQYLIIVNSHIGNMTAVKEAAREIYDEIGFRVIYFTYPGINEIAKNVCQSPKSHPSIIHACEIETSMMLYIDDTKVDMNKAVTEYPEYPPGFDETPIYWDEVSSFGVFGDAKAATRQKGEQIINSVINNMITIIENITRRDESAKQ</sequence>
<keyword evidence="7" id="KW-1185">Reference proteome</keyword>
<keyword evidence="4" id="KW-0862">Zinc</keyword>
<comment type="caution">
    <text evidence="6">The sequence shown here is derived from an EMBL/GenBank/DDBJ whole genome shotgun (WGS) entry which is preliminary data.</text>
</comment>
<reference evidence="6 7" key="1">
    <citation type="submission" date="2019-08" db="EMBL/GenBank/DDBJ databases">
        <title>Calorimonas adulescens gen. nov., sp. nov., an anaerobic thermophilic bacterium from Sakhalin hot spring.</title>
        <authorList>
            <person name="Khomyakova M.A."/>
            <person name="Merkel A.Y."/>
            <person name="Novikov A."/>
            <person name="Bonch-Osmolovskaya E.A."/>
            <person name="Slobodkin A.I."/>
        </authorList>
    </citation>
    <scope>NUCLEOTIDE SEQUENCE [LARGE SCALE GENOMIC DNA]</scope>
    <source>
        <strain evidence="6 7">A05MB</strain>
    </source>
</reference>